<dbReference type="EMBL" id="MT142240">
    <property type="protein sequence ID" value="QJA76731.1"/>
    <property type="molecule type" value="Genomic_DNA"/>
</dbReference>
<gene>
    <name evidence="2" type="ORF">MM415A01453_0014</name>
    <name evidence="1" type="ORF">MM415B00433_0043</name>
</gene>
<name>A0A6M3K501_9ZZZZ</name>
<accession>A0A6M3K501</accession>
<evidence type="ECO:0000313" key="1">
    <source>
        <dbReference type="EMBL" id="QJA65135.1"/>
    </source>
</evidence>
<reference evidence="2" key="1">
    <citation type="submission" date="2020-03" db="EMBL/GenBank/DDBJ databases">
        <title>The deep terrestrial virosphere.</title>
        <authorList>
            <person name="Holmfeldt K."/>
            <person name="Nilsson E."/>
            <person name="Simone D."/>
            <person name="Lopez-Fernandez M."/>
            <person name="Wu X."/>
            <person name="de Brujin I."/>
            <person name="Lundin D."/>
            <person name="Andersson A."/>
            <person name="Bertilsson S."/>
            <person name="Dopson M."/>
        </authorList>
    </citation>
    <scope>NUCLEOTIDE SEQUENCE</scope>
    <source>
        <strain evidence="2">MM415A01453</strain>
        <strain evidence="1">MM415B00433</strain>
    </source>
</reference>
<evidence type="ECO:0000313" key="2">
    <source>
        <dbReference type="EMBL" id="QJA76731.1"/>
    </source>
</evidence>
<sequence length="160" mass="17833">MAKSVDVFETVNKLGNSAIGFVAKHKKEFIIGGSVILIYLIIKKLGKNSQIAPYNPDETRTTISNDDAMMISDSLFASMNRVGTDEATIFRLIEPLSTDDLKLVIQKFGVRPYGLHSGCSGTLGDLFCTPLNLPAWFKRELTKKEEAKMRDLFKAKEIPF</sequence>
<protein>
    <submittedName>
        <fullName evidence="2">Uncharacterized protein</fullName>
    </submittedName>
</protein>
<proteinExistence type="predicted"/>
<dbReference type="EMBL" id="MT141532">
    <property type="protein sequence ID" value="QJA65135.1"/>
    <property type="molecule type" value="Genomic_DNA"/>
</dbReference>
<organism evidence="2">
    <name type="scientific">viral metagenome</name>
    <dbReference type="NCBI Taxonomy" id="1070528"/>
    <lineage>
        <taxon>unclassified sequences</taxon>
        <taxon>metagenomes</taxon>
        <taxon>organismal metagenomes</taxon>
    </lineage>
</organism>
<dbReference type="AlphaFoldDB" id="A0A6M3K501"/>